<gene>
    <name evidence="1" type="ORF">A4R26_07105</name>
</gene>
<sequence length="163" mass="18859">MRKILISLLLIIISVGAFSQSVTVPRLIDMLDWSPTQVDTTLKKNGYLLMKKDVDSTSSLYEYSWFDKDVDGREVVRALVLMDARVRNMQSRLITYRTYNRDEYGQMASWLLANNFHSTAKYDFKEAQHTVYSNGKLNITVKVITTRLKNGKKFTAYELELGK</sequence>
<keyword evidence="2" id="KW-1185">Reference proteome</keyword>
<accession>A0A1V9F616</accession>
<organism evidence="1 2">
    <name type="scientific">Niastella populi</name>
    <dbReference type="NCBI Taxonomy" id="550983"/>
    <lineage>
        <taxon>Bacteria</taxon>
        <taxon>Pseudomonadati</taxon>
        <taxon>Bacteroidota</taxon>
        <taxon>Chitinophagia</taxon>
        <taxon>Chitinophagales</taxon>
        <taxon>Chitinophagaceae</taxon>
        <taxon>Niastella</taxon>
    </lineage>
</organism>
<dbReference type="RefSeq" id="WP_081169613.1">
    <property type="nucleotide sequence ID" value="NZ_LWBP01000210.1"/>
</dbReference>
<dbReference type="EMBL" id="LWBP01000210">
    <property type="protein sequence ID" value="OQP53727.1"/>
    <property type="molecule type" value="Genomic_DNA"/>
</dbReference>
<comment type="caution">
    <text evidence="1">The sequence shown here is derived from an EMBL/GenBank/DDBJ whole genome shotgun (WGS) entry which is preliminary data.</text>
</comment>
<reference evidence="2" key="1">
    <citation type="submission" date="2016-04" db="EMBL/GenBank/DDBJ databases">
        <authorList>
            <person name="Chen L."/>
            <person name="Zhuang W."/>
            <person name="Wang G."/>
        </authorList>
    </citation>
    <scope>NUCLEOTIDE SEQUENCE [LARGE SCALE GENOMIC DNA]</scope>
    <source>
        <strain evidence="2">208</strain>
    </source>
</reference>
<dbReference type="AlphaFoldDB" id="A0A1V9F616"/>
<evidence type="ECO:0000313" key="1">
    <source>
        <dbReference type="EMBL" id="OQP53727.1"/>
    </source>
</evidence>
<dbReference type="Proteomes" id="UP000192276">
    <property type="component" value="Unassembled WGS sequence"/>
</dbReference>
<evidence type="ECO:0000313" key="2">
    <source>
        <dbReference type="Proteomes" id="UP000192276"/>
    </source>
</evidence>
<dbReference type="OrthoDB" id="665203at2"/>
<proteinExistence type="predicted"/>
<protein>
    <submittedName>
        <fullName evidence="1">Uncharacterized protein</fullName>
    </submittedName>
</protein>
<name>A0A1V9F616_9BACT</name>